<evidence type="ECO:0000313" key="18">
    <source>
        <dbReference type="EMBL" id="MFD0912453.1"/>
    </source>
</evidence>
<name>A0ABW3F4M3_9PROT</name>
<comment type="pathway">
    <text evidence="15">Cell wall biogenesis; peptidoglycan biosynthesis.</text>
</comment>
<dbReference type="PIRSF" id="PIRSF039102">
    <property type="entry name" value="Ddl/VanB"/>
    <property type="match status" value="1"/>
</dbReference>
<keyword evidence="19" id="KW-1185">Reference proteome</keyword>
<keyword evidence="13 15" id="KW-0961">Cell wall biogenesis/degradation</keyword>
<comment type="caution">
    <text evidence="18">The sequence shown here is derived from an EMBL/GenBank/DDBJ whole genome shotgun (WGS) entry which is preliminary data.</text>
</comment>
<evidence type="ECO:0000256" key="8">
    <source>
        <dbReference type="ARBA" id="ARBA00022598"/>
    </source>
</evidence>
<keyword evidence="11 15" id="KW-0133">Cell shape</keyword>
<keyword evidence="10 16" id="KW-0067">ATP-binding</keyword>
<evidence type="ECO:0000256" key="2">
    <source>
        <dbReference type="ARBA" id="ARBA00001946"/>
    </source>
</evidence>
<dbReference type="InterPro" id="IPR011127">
    <property type="entry name" value="Dala_Dala_lig_N"/>
</dbReference>
<dbReference type="RefSeq" id="WP_379055401.1">
    <property type="nucleotide sequence ID" value="NZ_JBHTKB010000001.1"/>
</dbReference>
<dbReference type="InterPro" id="IPR016185">
    <property type="entry name" value="PreATP-grasp_dom_sf"/>
</dbReference>
<dbReference type="SUPFAM" id="SSF52440">
    <property type="entry name" value="PreATP-grasp domain"/>
    <property type="match status" value="1"/>
</dbReference>
<dbReference type="Proteomes" id="UP001597128">
    <property type="component" value="Unassembled WGS sequence"/>
</dbReference>
<keyword evidence="8 15" id="KW-0436">Ligase</keyword>
<dbReference type="NCBIfam" id="TIGR01205">
    <property type="entry name" value="D_ala_D_alaTIGR"/>
    <property type="match status" value="1"/>
</dbReference>
<dbReference type="Gene3D" id="3.30.1490.20">
    <property type="entry name" value="ATP-grasp fold, A domain"/>
    <property type="match status" value="1"/>
</dbReference>
<evidence type="ECO:0000256" key="13">
    <source>
        <dbReference type="ARBA" id="ARBA00023316"/>
    </source>
</evidence>
<evidence type="ECO:0000313" key="19">
    <source>
        <dbReference type="Proteomes" id="UP001597128"/>
    </source>
</evidence>
<comment type="subcellular location">
    <subcellularLocation>
        <location evidence="4 15">Cytoplasm</location>
    </subcellularLocation>
</comment>
<comment type="function">
    <text evidence="3 15">Cell wall formation.</text>
</comment>
<dbReference type="SUPFAM" id="SSF56059">
    <property type="entry name" value="Glutathione synthetase ATP-binding domain-like"/>
    <property type="match status" value="1"/>
</dbReference>
<dbReference type="EMBL" id="JBHTKB010000001">
    <property type="protein sequence ID" value="MFD0912453.1"/>
    <property type="molecule type" value="Genomic_DNA"/>
</dbReference>
<evidence type="ECO:0000256" key="6">
    <source>
        <dbReference type="ARBA" id="ARBA00012216"/>
    </source>
</evidence>
<dbReference type="PANTHER" id="PTHR23132">
    <property type="entry name" value="D-ALANINE--D-ALANINE LIGASE"/>
    <property type="match status" value="1"/>
</dbReference>
<accession>A0ABW3F4M3</accession>
<dbReference type="InterPro" id="IPR000291">
    <property type="entry name" value="D-Ala_lig_Van_CS"/>
</dbReference>
<dbReference type="HAMAP" id="MF_00047">
    <property type="entry name" value="Dala_Dala_lig"/>
    <property type="match status" value="1"/>
</dbReference>
<dbReference type="PANTHER" id="PTHR23132:SF23">
    <property type="entry name" value="D-ALANINE--D-ALANINE LIGASE B"/>
    <property type="match status" value="1"/>
</dbReference>
<dbReference type="Gene3D" id="3.30.470.20">
    <property type="entry name" value="ATP-grasp fold, B domain"/>
    <property type="match status" value="1"/>
</dbReference>
<evidence type="ECO:0000256" key="10">
    <source>
        <dbReference type="ARBA" id="ARBA00022840"/>
    </source>
</evidence>
<dbReference type="Gene3D" id="3.40.50.20">
    <property type="match status" value="1"/>
</dbReference>
<keyword evidence="12 15" id="KW-0573">Peptidoglycan synthesis</keyword>
<evidence type="ECO:0000256" key="15">
    <source>
        <dbReference type="HAMAP-Rule" id="MF_00047"/>
    </source>
</evidence>
<feature type="domain" description="ATP-grasp" evidence="17">
    <location>
        <begin position="135"/>
        <end position="329"/>
    </location>
</feature>
<reference evidence="19" key="1">
    <citation type="journal article" date="2019" name="Int. J. Syst. Evol. Microbiol.">
        <title>The Global Catalogue of Microorganisms (GCM) 10K type strain sequencing project: providing services to taxonomists for standard genome sequencing and annotation.</title>
        <authorList>
            <consortium name="The Broad Institute Genomics Platform"/>
            <consortium name="The Broad Institute Genome Sequencing Center for Infectious Disease"/>
            <person name="Wu L."/>
            <person name="Ma J."/>
        </authorList>
    </citation>
    <scope>NUCLEOTIDE SEQUENCE [LARGE SCALE GENOMIC DNA]</scope>
    <source>
        <strain evidence="19">CCUG 58412</strain>
    </source>
</reference>
<dbReference type="PROSITE" id="PS50975">
    <property type="entry name" value="ATP_GRASP"/>
    <property type="match status" value="1"/>
</dbReference>
<dbReference type="GO" id="GO:0008716">
    <property type="term" value="F:D-alanine-D-alanine ligase activity"/>
    <property type="evidence" value="ECO:0007669"/>
    <property type="project" value="UniProtKB-EC"/>
</dbReference>
<dbReference type="PROSITE" id="PS00844">
    <property type="entry name" value="DALA_DALA_LIGASE_2"/>
    <property type="match status" value="1"/>
</dbReference>
<dbReference type="EC" id="6.3.2.4" evidence="6 15"/>
<proteinExistence type="inferred from homology"/>
<comment type="cofactor">
    <cofactor evidence="2">
        <name>Mg(2+)</name>
        <dbReference type="ChEBI" id="CHEBI:18420"/>
    </cofactor>
</comment>
<evidence type="ECO:0000256" key="11">
    <source>
        <dbReference type="ARBA" id="ARBA00022960"/>
    </source>
</evidence>
<evidence type="ECO:0000256" key="5">
    <source>
        <dbReference type="ARBA" id="ARBA00010871"/>
    </source>
</evidence>
<dbReference type="NCBIfam" id="NF002378">
    <property type="entry name" value="PRK01372.1"/>
    <property type="match status" value="1"/>
</dbReference>
<organism evidence="18 19">
    <name type="scientific">Methylophilus luteus</name>
    <dbReference type="NCBI Taxonomy" id="640108"/>
    <lineage>
        <taxon>Bacteria</taxon>
        <taxon>Pseudomonadati</taxon>
        <taxon>Pseudomonadota</taxon>
        <taxon>Betaproteobacteria</taxon>
        <taxon>Nitrosomonadales</taxon>
        <taxon>Methylophilaceae</taxon>
        <taxon>Methylophilus</taxon>
    </lineage>
</organism>
<gene>
    <name evidence="15" type="primary">ddl</name>
    <name evidence="18" type="ORF">ACFQ1Z_02730</name>
</gene>
<evidence type="ECO:0000256" key="3">
    <source>
        <dbReference type="ARBA" id="ARBA00003921"/>
    </source>
</evidence>
<sequence>MKPNLRIVVLFGGVSEERDVSIASAAQVIPALREIGHEVIAIDTATGVLSSTQEALLLTGKVAALPPDSDALALISQTHILPERQVADVHVYFIALHGGSGENGHIQAMLEMANMPYTGSGALASAMAMDKDISKRLYTLANIRTPAWRMAPDYTERELQTLGLPLVIKPNAQGSTVGLSIIHDLDALDAAITLARQFGDEVMLEQYIAGRELSVGVLDGEPLGVGEIVLDQALIFDYAAKYQAGKVREIFPAELPADIYAEAHRLAALAHKTLKLAGYSRSDFRLDENGKLWCLETNTLPGMTSTSLMPQSAQVSGITFAELCDRICRLALQKRKS</sequence>
<comment type="cofactor">
    <cofactor evidence="1">
        <name>Mn(2+)</name>
        <dbReference type="ChEBI" id="CHEBI:29035"/>
    </cofactor>
</comment>
<evidence type="ECO:0000256" key="12">
    <source>
        <dbReference type="ARBA" id="ARBA00022984"/>
    </source>
</evidence>
<keyword evidence="9 16" id="KW-0547">Nucleotide-binding</keyword>
<dbReference type="PROSITE" id="PS00843">
    <property type="entry name" value="DALA_DALA_LIGASE_1"/>
    <property type="match status" value="1"/>
</dbReference>
<dbReference type="Pfam" id="PF01820">
    <property type="entry name" value="Dala_Dala_lig_N"/>
    <property type="match status" value="1"/>
</dbReference>
<keyword evidence="7 15" id="KW-0963">Cytoplasm</keyword>
<dbReference type="InterPro" id="IPR013815">
    <property type="entry name" value="ATP_grasp_subdomain_1"/>
</dbReference>
<evidence type="ECO:0000256" key="9">
    <source>
        <dbReference type="ARBA" id="ARBA00022741"/>
    </source>
</evidence>
<comment type="similarity">
    <text evidence="5 15">Belongs to the D-alanine--D-alanine ligase family.</text>
</comment>
<dbReference type="InterPro" id="IPR011095">
    <property type="entry name" value="Dala_Dala_lig_C"/>
</dbReference>
<evidence type="ECO:0000256" key="4">
    <source>
        <dbReference type="ARBA" id="ARBA00004496"/>
    </source>
</evidence>
<evidence type="ECO:0000256" key="1">
    <source>
        <dbReference type="ARBA" id="ARBA00001936"/>
    </source>
</evidence>
<evidence type="ECO:0000256" key="14">
    <source>
        <dbReference type="ARBA" id="ARBA00047614"/>
    </source>
</evidence>
<dbReference type="InterPro" id="IPR005905">
    <property type="entry name" value="D_ala_D_ala"/>
</dbReference>
<dbReference type="InterPro" id="IPR011761">
    <property type="entry name" value="ATP-grasp"/>
</dbReference>
<evidence type="ECO:0000256" key="16">
    <source>
        <dbReference type="PROSITE-ProRule" id="PRU00409"/>
    </source>
</evidence>
<protein>
    <recommendedName>
        <fullName evidence="6 15">D-alanine--D-alanine ligase</fullName>
        <ecNumber evidence="6 15">6.3.2.4</ecNumber>
    </recommendedName>
    <alternativeName>
        <fullName evidence="15">D-Ala-D-Ala ligase</fullName>
    </alternativeName>
    <alternativeName>
        <fullName evidence="15">D-alanylalanine synthetase</fullName>
    </alternativeName>
</protein>
<evidence type="ECO:0000256" key="7">
    <source>
        <dbReference type="ARBA" id="ARBA00022490"/>
    </source>
</evidence>
<comment type="catalytic activity">
    <reaction evidence="14 15">
        <text>2 D-alanine + ATP = D-alanyl-D-alanine + ADP + phosphate + H(+)</text>
        <dbReference type="Rhea" id="RHEA:11224"/>
        <dbReference type="ChEBI" id="CHEBI:15378"/>
        <dbReference type="ChEBI" id="CHEBI:30616"/>
        <dbReference type="ChEBI" id="CHEBI:43474"/>
        <dbReference type="ChEBI" id="CHEBI:57416"/>
        <dbReference type="ChEBI" id="CHEBI:57822"/>
        <dbReference type="ChEBI" id="CHEBI:456216"/>
        <dbReference type="EC" id="6.3.2.4"/>
    </reaction>
</comment>
<dbReference type="Pfam" id="PF07478">
    <property type="entry name" value="Dala_Dala_lig_C"/>
    <property type="match status" value="1"/>
</dbReference>
<evidence type="ECO:0000259" key="17">
    <source>
        <dbReference type="PROSITE" id="PS50975"/>
    </source>
</evidence>